<dbReference type="EMBL" id="CAMXCT030004095">
    <property type="protein sequence ID" value="CAL4794954.1"/>
    <property type="molecule type" value="Genomic_DNA"/>
</dbReference>
<dbReference type="Proteomes" id="UP001152797">
    <property type="component" value="Unassembled WGS sequence"/>
</dbReference>
<gene>
    <name evidence="3" type="ORF">C1SCF055_LOCUS33180</name>
</gene>
<feature type="coiled-coil region" evidence="1">
    <location>
        <begin position="592"/>
        <end position="619"/>
    </location>
</feature>
<name>A0A9P1DDA6_9DINO</name>
<organism evidence="3">
    <name type="scientific">Cladocopium goreaui</name>
    <dbReference type="NCBI Taxonomy" id="2562237"/>
    <lineage>
        <taxon>Eukaryota</taxon>
        <taxon>Sar</taxon>
        <taxon>Alveolata</taxon>
        <taxon>Dinophyceae</taxon>
        <taxon>Suessiales</taxon>
        <taxon>Symbiodiniaceae</taxon>
        <taxon>Cladocopium</taxon>
    </lineage>
</organism>
<reference evidence="4" key="2">
    <citation type="submission" date="2024-04" db="EMBL/GenBank/DDBJ databases">
        <authorList>
            <person name="Chen Y."/>
            <person name="Shah S."/>
            <person name="Dougan E. K."/>
            <person name="Thang M."/>
            <person name="Chan C."/>
        </authorList>
    </citation>
    <scope>NUCLEOTIDE SEQUENCE [LARGE SCALE GENOMIC DNA]</scope>
</reference>
<accession>A0A9P1DDA6</accession>
<evidence type="ECO:0000256" key="2">
    <source>
        <dbReference type="SAM" id="MobiDB-lite"/>
    </source>
</evidence>
<evidence type="ECO:0000313" key="3">
    <source>
        <dbReference type="EMBL" id="CAI4007642.1"/>
    </source>
</evidence>
<feature type="coiled-coil region" evidence="1">
    <location>
        <begin position="351"/>
        <end position="448"/>
    </location>
</feature>
<keyword evidence="6" id="KW-1185">Reference proteome</keyword>
<keyword evidence="1" id="KW-0175">Coiled coil</keyword>
<comment type="caution">
    <text evidence="3">The sequence shown here is derived from an EMBL/GenBank/DDBJ whole genome shotgun (WGS) entry which is preliminary data.</text>
</comment>
<dbReference type="AlphaFoldDB" id="A0A9P1DDA6"/>
<sequence>MEGVKDSRSLQSPGARSEALAVVGELHLQQELAKSSSELDAVRTAWASFGQSLQRQLQGFLSLDASQVGSGVLKARQLVQGLAELQRDEESSDFLRSLEESQRRCESVNREMVRQVQKHEELVRALAALKDTNRRLVEQIRIQSDEIETISQQKATDEQRLLLANSRHDQDFSSSRLEASRQMAAARDIALRRKERTREQMQEALRQWSAHAQMQFQAVAAISDEQSQLRRELTAFQADVKVLVGSGLDRLLSHGHFQKVICLGQQQRNRFAQSTHAQAAKSKQDAKETVESLTTEIRVEKEQRTQESLNFSYEQDRYMSRTAQLQASLARDLSSLASQLQAWERKKAADHQAWKEEEDQLLRQCEEASQKKQQKEEDTMRIQAKQEEMQKQMGLAEESLQDVRKEIQQLKSQFQQSDAALFAARSSTQHLNQQIVQMEEVLKRASKAEMDTLLQDAERHAGKLAQLRTLEAEAIRQHLQDLEMKVREEEQVLQSIDGEVGKEVQNCDGLTGEISQVRTQVDDLQDQRRSLEDRLADARREGLLEQTKMQVACDQISLDIADLEWQICRLEEKMEVLQRLAADAEVRVATRQSLGQNELRAAQEELQALKRRVSRTAELQSQVKAEANTGKQQTAAQELDLQKRLETVDAKKGEDLKALKLQLVHEEEAVKKAQKDLQQATGEGSEQLKRAQEQGRAKLRAAQEAKLTAEDTRRAELKLNSDALAAQQRHMQNLEQKTGTLRQRLLQNEQHLGWLHQQLQLEETKATTQMKVEVGALDSSIHKAMGEEATLTKQLEEVVRKKEEHPLLTQAPFPAEPVALAAQEPSFCSPESPWRPSWSENAADLANFNLLQNKLEGHIARLQRHTEELRNSLEGAQRTREAQYFGHLWTG</sequence>
<reference evidence="3" key="1">
    <citation type="submission" date="2022-10" db="EMBL/GenBank/DDBJ databases">
        <authorList>
            <person name="Chen Y."/>
            <person name="Dougan E. K."/>
            <person name="Chan C."/>
            <person name="Rhodes N."/>
            <person name="Thang M."/>
        </authorList>
    </citation>
    <scope>NUCLEOTIDE SEQUENCE</scope>
</reference>
<proteinExistence type="predicted"/>
<feature type="region of interest" description="Disordered" evidence="2">
    <location>
        <begin position="674"/>
        <end position="707"/>
    </location>
</feature>
<evidence type="ECO:0000313" key="4">
    <source>
        <dbReference type="EMBL" id="CAL1161017.1"/>
    </source>
</evidence>
<evidence type="ECO:0000313" key="5">
    <source>
        <dbReference type="EMBL" id="CAL4794954.1"/>
    </source>
</evidence>
<evidence type="ECO:0000313" key="6">
    <source>
        <dbReference type="Proteomes" id="UP001152797"/>
    </source>
</evidence>
<feature type="coiled-coil region" evidence="1">
    <location>
        <begin position="472"/>
        <end position="541"/>
    </location>
</feature>
<dbReference type="EMBL" id="CAMXCT020004095">
    <property type="protein sequence ID" value="CAL1161017.1"/>
    <property type="molecule type" value="Genomic_DNA"/>
</dbReference>
<dbReference type="OrthoDB" id="434866at2759"/>
<feature type="coiled-coil region" evidence="1">
    <location>
        <begin position="98"/>
        <end position="146"/>
    </location>
</feature>
<feature type="coiled-coil region" evidence="1">
    <location>
        <begin position="848"/>
        <end position="879"/>
    </location>
</feature>
<feature type="compositionally biased region" description="Basic and acidic residues" evidence="2">
    <location>
        <begin position="686"/>
        <end position="707"/>
    </location>
</feature>
<dbReference type="EMBL" id="CAMXCT010004095">
    <property type="protein sequence ID" value="CAI4007642.1"/>
    <property type="molecule type" value="Genomic_DNA"/>
</dbReference>
<evidence type="ECO:0000256" key="1">
    <source>
        <dbReference type="SAM" id="Coils"/>
    </source>
</evidence>
<protein>
    <submittedName>
        <fullName evidence="5">S1 motif domain-containing protein</fullName>
    </submittedName>
</protein>
<feature type="coiled-coil region" evidence="1">
    <location>
        <begin position="276"/>
        <end position="303"/>
    </location>
</feature>